<keyword evidence="3" id="KW-1185">Reference proteome</keyword>
<sequence length="56" mass="5951">MRATVTVTTAPRALAPGPVDYGHVSATAESYEAARDDALARVPEGRRAVAIRVERT</sequence>
<gene>
    <name evidence="1" type="ORF">GCM10025875_36670</name>
    <name evidence="2" type="ORF">GCM10025875_37360</name>
</gene>
<dbReference type="Proteomes" id="UP001157161">
    <property type="component" value="Unassembled WGS sequence"/>
</dbReference>
<dbReference type="EMBL" id="BSUM01000004">
    <property type="protein sequence ID" value="GMA33744.1"/>
    <property type="molecule type" value="Genomic_DNA"/>
</dbReference>
<name>A0AA37XHZ7_9MICO</name>
<dbReference type="RefSeq" id="WP_284252956.1">
    <property type="nucleotide sequence ID" value="NZ_BSUM01000003.1"/>
</dbReference>
<dbReference type="AlphaFoldDB" id="A0AA37XHZ7"/>
<protein>
    <submittedName>
        <fullName evidence="1">Uncharacterized protein</fullName>
    </submittedName>
</protein>
<comment type="caution">
    <text evidence="1">The sequence shown here is derived from an EMBL/GenBank/DDBJ whole genome shotgun (WGS) entry which is preliminary data.</text>
</comment>
<organism evidence="1 3">
    <name type="scientific">Litorihabitans aurantiacus</name>
    <dbReference type="NCBI Taxonomy" id="1930061"/>
    <lineage>
        <taxon>Bacteria</taxon>
        <taxon>Bacillati</taxon>
        <taxon>Actinomycetota</taxon>
        <taxon>Actinomycetes</taxon>
        <taxon>Micrococcales</taxon>
        <taxon>Beutenbergiaceae</taxon>
        <taxon>Litorihabitans</taxon>
    </lineage>
</organism>
<evidence type="ECO:0000313" key="3">
    <source>
        <dbReference type="Proteomes" id="UP001157161"/>
    </source>
</evidence>
<evidence type="ECO:0000313" key="2">
    <source>
        <dbReference type="EMBL" id="GMA33744.1"/>
    </source>
</evidence>
<reference evidence="1" key="1">
    <citation type="journal article" date="2014" name="Int. J. Syst. Evol. Microbiol.">
        <title>Complete genome sequence of Corynebacterium casei LMG S-19264T (=DSM 44701T), isolated from a smear-ripened cheese.</title>
        <authorList>
            <consortium name="US DOE Joint Genome Institute (JGI-PGF)"/>
            <person name="Walter F."/>
            <person name="Albersmeier A."/>
            <person name="Kalinowski J."/>
            <person name="Ruckert C."/>
        </authorList>
    </citation>
    <scope>NUCLEOTIDE SEQUENCE</scope>
    <source>
        <strain evidence="1">NBRC 112290</strain>
    </source>
</reference>
<proteinExistence type="predicted"/>
<dbReference type="EMBL" id="BSUM01000003">
    <property type="protein sequence ID" value="GMA33675.1"/>
    <property type="molecule type" value="Genomic_DNA"/>
</dbReference>
<evidence type="ECO:0000313" key="1">
    <source>
        <dbReference type="EMBL" id="GMA33675.1"/>
    </source>
</evidence>
<accession>A0AA37XHZ7</accession>
<reference evidence="1" key="2">
    <citation type="submission" date="2023-02" db="EMBL/GenBank/DDBJ databases">
        <authorList>
            <person name="Sun Q."/>
            <person name="Mori K."/>
        </authorList>
    </citation>
    <scope>NUCLEOTIDE SEQUENCE</scope>
    <source>
        <strain evidence="1">NBRC 112290</strain>
    </source>
</reference>